<keyword evidence="2" id="KW-0963">Cytoplasm</keyword>
<dbReference type="GO" id="GO:0005198">
    <property type="term" value="F:structural molecule activity"/>
    <property type="evidence" value="ECO:0007669"/>
    <property type="project" value="InterPro"/>
</dbReference>
<dbReference type="AlphaFoldDB" id="A0A3M7QZI5"/>
<comment type="caution">
    <text evidence="4">The sequence shown here is derived from an EMBL/GenBank/DDBJ whole genome shotgun (WGS) entry which is preliminary data.</text>
</comment>
<gene>
    <name evidence="4" type="ORF">BpHYR1_052457</name>
</gene>
<evidence type="ECO:0000313" key="4">
    <source>
        <dbReference type="EMBL" id="RNA16726.1"/>
    </source>
</evidence>
<dbReference type="EMBL" id="REGN01004643">
    <property type="protein sequence ID" value="RNA16726.1"/>
    <property type="molecule type" value="Genomic_DNA"/>
</dbReference>
<dbReference type="GO" id="GO:0005737">
    <property type="term" value="C:cytoplasm"/>
    <property type="evidence" value="ECO:0007669"/>
    <property type="project" value="UniProtKB-SubCell"/>
</dbReference>
<reference evidence="4 5" key="1">
    <citation type="journal article" date="2018" name="Sci. Rep.">
        <title>Genomic signatures of local adaptation to the degree of environmental predictability in rotifers.</title>
        <authorList>
            <person name="Franch-Gras L."/>
            <person name="Hahn C."/>
            <person name="Garcia-Roger E.M."/>
            <person name="Carmona M.J."/>
            <person name="Serra M."/>
            <person name="Gomez A."/>
        </authorList>
    </citation>
    <scope>NUCLEOTIDE SEQUENCE [LARGE SCALE GENOMIC DNA]</scope>
    <source>
        <strain evidence="4">HYR1</strain>
    </source>
</reference>
<accession>A0A3M7QZI5</accession>
<protein>
    <submittedName>
        <fullName evidence="4">Beta-1-syntrophin</fullName>
    </submittedName>
</protein>
<dbReference type="PANTHER" id="PTHR10554:SF12">
    <property type="entry name" value="IP02644P"/>
    <property type="match status" value="1"/>
</dbReference>
<feature type="domain" description="Syntrophin C-terminal PH" evidence="3">
    <location>
        <begin position="80"/>
        <end position="167"/>
    </location>
</feature>
<sequence length="225" mass="26906">MLNFFKSKITRLIDKYKLINVNNFLFISYCLNKIKSIIYLNLIDSIFVQFVFEIHNTLNLDKIFKLALSYIVNQVFQRVERCSWNGRDCKLYIHFEDGLKLYENKQCTLLWQQRFDKLKRSADNNHNLLWLNFENDEGEIELDVGSSLKPFVFTLHSFLASKLNRISMNSILSNNTLNNTSFNNKFILRCQNFPLRFIKKHRKIFFEAKRAIYFNASIKNLKVLF</sequence>
<dbReference type="OrthoDB" id="409749at2759"/>
<dbReference type="STRING" id="10195.A0A3M7QZI5"/>
<dbReference type="Proteomes" id="UP000276133">
    <property type="component" value="Unassembled WGS sequence"/>
</dbReference>
<dbReference type="Pfam" id="PF23012">
    <property type="entry name" value="Syntrophin_4th"/>
    <property type="match status" value="1"/>
</dbReference>
<evidence type="ECO:0000256" key="2">
    <source>
        <dbReference type="ARBA" id="ARBA00022490"/>
    </source>
</evidence>
<name>A0A3M7QZI5_BRAPC</name>
<keyword evidence="5" id="KW-1185">Reference proteome</keyword>
<evidence type="ECO:0000313" key="5">
    <source>
        <dbReference type="Proteomes" id="UP000276133"/>
    </source>
</evidence>
<evidence type="ECO:0000259" key="3">
    <source>
        <dbReference type="Pfam" id="PF23012"/>
    </source>
</evidence>
<dbReference type="GO" id="GO:0016010">
    <property type="term" value="C:dystrophin-associated glycoprotein complex"/>
    <property type="evidence" value="ECO:0007669"/>
    <property type="project" value="TreeGrafter"/>
</dbReference>
<proteinExistence type="predicted"/>
<dbReference type="PANTHER" id="PTHR10554">
    <property type="entry name" value="SYNTROPHIN"/>
    <property type="match status" value="1"/>
</dbReference>
<evidence type="ECO:0000256" key="1">
    <source>
        <dbReference type="ARBA" id="ARBA00004496"/>
    </source>
</evidence>
<dbReference type="InterPro" id="IPR055108">
    <property type="entry name" value="Syntrophin_4th"/>
</dbReference>
<organism evidence="4 5">
    <name type="scientific">Brachionus plicatilis</name>
    <name type="common">Marine rotifer</name>
    <name type="synonym">Brachionus muelleri</name>
    <dbReference type="NCBI Taxonomy" id="10195"/>
    <lineage>
        <taxon>Eukaryota</taxon>
        <taxon>Metazoa</taxon>
        <taxon>Spiralia</taxon>
        <taxon>Gnathifera</taxon>
        <taxon>Rotifera</taxon>
        <taxon>Eurotatoria</taxon>
        <taxon>Monogononta</taxon>
        <taxon>Pseudotrocha</taxon>
        <taxon>Ploima</taxon>
        <taxon>Brachionidae</taxon>
        <taxon>Brachionus</taxon>
    </lineage>
</organism>
<comment type="subcellular location">
    <subcellularLocation>
        <location evidence="1">Cytoplasm</location>
    </subcellularLocation>
</comment>
<dbReference type="InterPro" id="IPR015482">
    <property type="entry name" value="Syntrophin"/>
</dbReference>